<feature type="domain" description="Ig-like" evidence="3">
    <location>
        <begin position="582"/>
        <end position="671"/>
    </location>
</feature>
<dbReference type="Pfam" id="PF07654">
    <property type="entry name" value="C1-set"/>
    <property type="match status" value="4"/>
</dbReference>
<proteinExistence type="predicted"/>
<feature type="domain" description="Ig-like" evidence="3">
    <location>
        <begin position="483"/>
        <end position="572"/>
    </location>
</feature>
<evidence type="ECO:0000256" key="2">
    <source>
        <dbReference type="ARBA" id="ARBA00023180"/>
    </source>
</evidence>
<dbReference type="AlphaFoldDB" id="A0A3P8TDT9"/>
<keyword evidence="1" id="KW-1015">Disulfide bond</keyword>
<dbReference type="GeneTree" id="ENSGT01150000287183"/>
<keyword evidence="5" id="KW-1185">Reference proteome</keyword>
<accession>A0A3P8TDT9</accession>
<dbReference type="InterPro" id="IPR051755">
    <property type="entry name" value="Ig-like_CS_Receptor"/>
</dbReference>
<dbReference type="InterPro" id="IPR003597">
    <property type="entry name" value="Ig_C1-set"/>
</dbReference>
<reference evidence="4" key="3">
    <citation type="submission" date="2025-09" db="UniProtKB">
        <authorList>
            <consortium name="Ensembl"/>
        </authorList>
    </citation>
    <scope>IDENTIFICATION</scope>
</reference>
<evidence type="ECO:0000256" key="1">
    <source>
        <dbReference type="ARBA" id="ARBA00023157"/>
    </source>
</evidence>
<dbReference type="PANTHER" id="PTHR19971">
    <property type="entry name" value="SIGNAL-REGULATORY PROTEIN BETA"/>
    <property type="match status" value="1"/>
</dbReference>
<dbReference type="Ensembl" id="ENSAPET00000024368.1">
    <property type="protein sequence ID" value="ENSAPEP00000023740.1"/>
    <property type="gene ID" value="ENSAPEG00000016884.1"/>
</dbReference>
<dbReference type="SUPFAM" id="SSF48726">
    <property type="entry name" value="Immunoglobulin"/>
    <property type="match status" value="7"/>
</dbReference>
<feature type="domain" description="Ig-like" evidence="3">
    <location>
        <begin position="1"/>
        <end position="77"/>
    </location>
</feature>
<organism evidence="4 5">
    <name type="scientific">Amphiprion percula</name>
    <name type="common">Orange clownfish</name>
    <name type="synonym">Lutjanus percula</name>
    <dbReference type="NCBI Taxonomy" id="161767"/>
    <lineage>
        <taxon>Eukaryota</taxon>
        <taxon>Metazoa</taxon>
        <taxon>Chordata</taxon>
        <taxon>Craniata</taxon>
        <taxon>Vertebrata</taxon>
        <taxon>Euteleostomi</taxon>
        <taxon>Actinopterygii</taxon>
        <taxon>Neopterygii</taxon>
        <taxon>Teleostei</taxon>
        <taxon>Neoteleostei</taxon>
        <taxon>Acanthomorphata</taxon>
        <taxon>Ovalentaria</taxon>
        <taxon>Pomacentridae</taxon>
        <taxon>Amphiprion</taxon>
    </lineage>
</organism>
<name>A0A3P8TDT9_AMPPE</name>
<dbReference type="SMART" id="SM00407">
    <property type="entry name" value="IGc1"/>
    <property type="match status" value="4"/>
</dbReference>
<dbReference type="PROSITE" id="PS50835">
    <property type="entry name" value="IG_LIKE"/>
    <property type="match status" value="5"/>
</dbReference>
<reference evidence="4" key="2">
    <citation type="submission" date="2025-08" db="UniProtKB">
        <authorList>
            <consortium name="Ensembl"/>
        </authorList>
    </citation>
    <scope>IDENTIFICATION</scope>
</reference>
<sequence length="678" mass="74877">MSTSEVTATCLVHTVFDAKVTWMLDGRASSSNTVSKDRNTTHITNNVRVSSNQWKQLRHVTCKAEHKCFSPTEKTVNVAGPEVATPSVEIRRSLPDLLKGDGAVLQCDITNLSSRDLYVTFQANDVDISDKQYVELPEGPDLQSVSRRFTVPQSHQRKDKSFTCKVNQGFIRSFKSDSTGNIFVDPSVELLLAPSEDSGPQTLLCSGWGFNPQIKWVSESRQRSPSTHDISMSADGRVAVTSQLHIPQAEWTSGKVFTCEVSDRSLNKKVQKEINFCSAHSSVPPSIHVETPSFKTVMSTSEVTATCLVHTVFDAKVTWMLDGRASSSNTVSKDRNTTHVTSNVRVSSNQWKQLRHVTCKAEHKCFSPTEKTVNVAGPEVATPSVEIRRSLPDLLKGDGAVLQCDITNLSSCDLYVTFQANDVDISDKQYVELPEGPGLQSVSRRFTVPQNHQRKDKSFTCKVNQGFVRSFKSDSTGNIFVDPSVELLLAPSEDSGPQTLLCSGWGFNPQIKWVSESQQRSPSTHDISMSADGRVAVTSQLHIPQAEWTSGKVFTCEVSDRSLNKKVQKEINFCSAHSSVPPSIHVETPSFKTVMSTSEVTATCLVHTVFDAKVTWMLDGRASSNNTVSKDRNTTHVTNNVRVSSNQWKQLRHVTCKAEHKCFSPTEKTVNVAGRTTI</sequence>
<dbReference type="InterPro" id="IPR007110">
    <property type="entry name" value="Ig-like_dom"/>
</dbReference>
<keyword evidence="2" id="KW-0325">Glycoprotein</keyword>
<dbReference type="Proteomes" id="UP000265080">
    <property type="component" value="Chromosome 14"/>
</dbReference>
<evidence type="ECO:0000313" key="4">
    <source>
        <dbReference type="Ensembl" id="ENSAPEP00000023740.1"/>
    </source>
</evidence>
<protein>
    <recommendedName>
        <fullName evidence="3">Ig-like domain-containing protein</fullName>
    </recommendedName>
</protein>
<reference evidence="4 5" key="1">
    <citation type="submission" date="2018-03" db="EMBL/GenBank/DDBJ databases">
        <title>Finding Nemo's genes: A chromosome-scale reference assembly of the genome of the orange clownfish Amphiprion percula.</title>
        <authorList>
            <person name="Lehmann R."/>
        </authorList>
    </citation>
    <scope>NUCLEOTIDE SEQUENCE</scope>
</reference>
<evidence type="ECO:0000259" key="3">
    <source>
        <dbReference type="PROSITE" id="PS50835"/>
    </source>
</evidence>
<dbReference type="Gene3D" id="2.60.40.10">
    <property type="entry name" value="Immunoglobulins"/>
    <property type="match status" value="7"/>
</dbReference>
<dbReference type="InterPro" id="IPR036179">
    <property type="entry name" value="Ig-like_dom_sf"/>
</dbReference>
<dbReference type="InterPro" id="IPR013783">
    <property type="entry name" value="Ig-like_fold"/>
</dbReference>
<feature type="domain" description="Ig-like" evidence="3">
    <location>
        <begin position="285"/>
        <end position="374"/>
    </location>
</feature>
<feature type="domain" description="Ig-like" evidence="3">
    <location>
        <begin position="186"/>
        <end position="275"/>
    </location>
</feature>
<evidence type="ECO:0000313" key="5">
    <source>
        <dbReference type="Proteomes" id="UP000265080"/>
    </source>
</evidence>
<dbReference type="CDD" id="cd00098">
    <property type="entry name" value="IgC1"/>
    <property type="match status" value="2"/>
</dbReference>